<feature type="transmembrane region" description="Helical" evidence="5">
    <location>
        <begin position="312"/>
        <end position="331"/>
    </location>
</feature>
<dbReference type="EMBL" id="JAVDXZ010000001">
    <property type="protein sequence ID" value="MDR7330831.1"/>
    <property type="molecule type" value="Genomic_DNA"/>
</dbReference>
<dbReference type="InterPro" id="IPR052946">
    <property type="entry name" value="Alkaline_pH_Ca-Antiporter"/>
</dbReference>
<feature type="transmembrane region" description="Helical" evidence="5">
    <location>
        <begin position="285"/>
        <end position="306"/>
    </location>
</feature>
<evidence type="ECO:0000259" key="6">
    <source>
        <dbReference type="Pfam" id="PF01699"/>
    </source>
</evidence>
<keyword evidence="3 5" id="KW-1133">Transmembrane helix</keyword>
<organism evidence="7 8">
    <name type="scientific">Corynebacterium guangdongense</name>
    <dbReference type="NCBI Taxonomy" id="1783348"/>
    <lineage>
        <taxon>Bacteria</taxon>
        <taxon>Bacillati</taxon>
        <taxon>Actinomycetota</taxon>
        <taxon>Actinomycetes</taxon>
        <taxon>Mycobacteriales</taxon>
        <taxon>Corynebacteriaceae</taxon>
        <taxon>Corynebacterium</taxon>
    </lineage>
</organism>
<keyword evidence="4 5" id="KW-0472">Membrane</keyword>
<feature type="transmembrane region" description="Helical" evidence="5">
    <location>
        <begin position="53"/>
        <end position="76"/>
    </location>
</feature>
<dbReference type="PANTHER" id="PTHR37958:SF1">
    <property type="entry name" value="SODIUM-POTASSIUM_PROTON ANTIPORTER CHAA"/>
    <property type="match status" value="1"/>
</dbReference>
<feature type="transmembrane region" description="Helical" evidence="5">
    <location>
        <begin position="149"/>
        <end position="170"/>
    </location>
</feature>
<accession>A0ABU2A0W4</accession>
<feature type="transmembrane region" description="Helical" evidence="5">
    <location>
        <begin position="224"/>
        <end position="246"/>
    </location>
</feature>
<evidence type="ECO:0000256" key="1">
    <source>
        <dbReference type="ARBA" id="ARBA00004141"/>
    </source>
</evidence>
<feature type="transmembrane region" description="Helical" evidence="5">
    <location>
        <begin position="258"/>
        <end position="278"/>
    </location>
</feature>
<sequence length="332" mass="34239">MPALLGWAAVLAALLLQPSGPVALAAILTVIVLCSFGVMQRANALARRLGEPYGALVLTFAITAIEIILVASVFLGDQPNPGVARDSTFSASMLLLNLVMGAAFLIGGLRHRRLAINGAGVSQYLVMLLVVGGAAFALPVLLAAPPSRAMQTAIAVLMLLTYGVFLHRQLGANRADFADASPETATDEPALPNAVWLIATIAPIVVLGQVMTPMFTELLPRPELAGLLIAVVILLPETFTTLSAGWSGQGQRVANLTLGALVSVVGVTVPVVLLLAAATGREADFVLSGAELTLLGMTLGLSTLTATARQATALHGVGHLAVFAMYVMVLVA</sequence>
<evidence type="ECO:0000313" key="8">
    <source>
        <dbReference type="Proteomes" id="UP001180840"/>
    </source>
</evidence>
<feature type="domain" description="Sodium/calcium exchanger membrane region" evidence="6">
    <location>
        <begin position="194"/>
        <end position="330"/>
    </location>
</feature>
<comment type="subcellular location">
    <subcellularLocation>
        <location evidence="1">Membrane</location>
        <topology evidence="1">Multi-pass membrane protein</topology>
    </subcellularLocation>
</comment>
<evidence type="ECO:0000256" key="3">
    <source>
        <dbReference type="ARBA" id="ARBA00022989"/>
    </source>
</evidence>
<dbReference type="PANTHER" id="PTHR37958">
    <property type="entry name" value="SODIUM-POTASSIUM/PROTON ANTIPORTER CHAA"/>
    <property type="match status" value="1"/>
</dbReference>
<evidence type="ECO:0000256" key="5">
    <source>
        <dbReference type="SAM" id="Phobius"/>
    </source>
</evidence>
<feature type="transmembrane region" description="Helical" evidence="5">
    <location>
        <begin position="121"/>
        <end position="142"/>
    </location>
</feature>
<reference evidence="7" key="1">
    <citation type="submission" date="2023-07" db="EMBL/GenBank/DDBJ databases">
        <title>Sequencing the genomes of 1000 actinobacteria strains.</title>
        <authorList>
            <person name="Klenk H.-P."/>
        </authorList>
    </citation>
    <scope>NUCLEOTIDE SEQUENCE</scope>
    <source>
        <strain evidence="7">DSM 107476</strain>
    </source>
</reference>
<evidence type="ECO:0000256" key="2">
    <source>
        <dbReference type="ARBA" id="ARBA00022692"/>
    </source>
</evidence>
<evidence type="ECO:0000313" key="7">
    <source>
        <dbReference type="EMBL" id="MDR7330831.1"/>
    </source>
</evidence>
<dbReference type="Pfam" id="PF01699">
    <property type="entry name" value="Na_Ca_ex"/>
    <property type="match status" value="2"/>
</dbReference>
<keyword evidence="2 5" id="KW-0812">Transmembrane</keyword>
<evidence type="ECO:0000256" key="4">
    <source>
        <dbReference type="ARBA" id="ARBA00023136"/>
    </source>
</evidence>
<feature type="domain" description="Sodium/calcium exchanger membrane region" evidence="6">
    <location>
        <begin position="21"/>
        <end position="168"/>
    </location>
</feature>
<gene>
    <name evidence="7" type="ORF">J2S39_002507</name>
</gene>
<dbReference type="RefSeq" id="WP_290196911.1">
    <property type="nucleotide sequence ID" value="NZ_CP047654.1"/>
</dbReference>
<feature type="transmembrane region" description="Helical" evidence="5">
    <location>
        <begin position="88"/>
        <end position="109"/>
    </location>
</feature>
<name>A0ABU2A0W4_9CORY</name>
<keyword evidence="8" id="KW-1185">Reference proteome</keyword>
<proteinExistence type="predicted"/>
<comment type="caution">
    <text evidence="7">The sequence shown here is derived from an EMBL/GenBank/DDBJ whole genome shotgun (WGS) entry which is preliminary data.</text>
</comment>
<dbReference type="InterPro" id="IPR004837">
    <property type="entry name" value="NaCa_Exmemb"/>
</dbReference>
<dbReference type="Proteomes" id="UP001180840">
    <property type="component" value="Unassembled WGS sequence"/>
</dbReference>
<protein>
    <submittedName>
        <fullName evidence="7">Ca2+:H+ antiporter</fullName>
    </submittedName>
</protein>